<reference evidence="3 4" key="1">
    <citation type="submission" date="2024-06" db="EMBL/GenBank/DDBJ databases">
        <title>Genomic Encyclopedia of Type Strains, Phase IV (KMG-IV): sequencing the most valuable type-strain genomes for metagenomic binning, comparative biology and taxonomic classification.</title>
        <authorList>
            <person name="Goeker M."/>
        </authorList>
    </citation>
    <scope>NUCLEOTIDE SEQUENCE [LARGE SCALE GENOMIC DNA]</scope>
    <source>
        <strain evidence="3 4">DSM 29492</strain>
    </source>
</reference>
<accession>A0ABV2M0L4</accession>
<comment type="caution">
    <text evidence="3">The sequence shown here is derived from an EMBL/GenBank/DDBJ whole genome shotgun (WGS) entry which is preliminary data.</text>
</comment>
<gene>
    <name evidence="3" type="ORF">ABID24_001243</name>
</gene>
<keyword evidence="2" id="KW-1133">Transmembrane helix</keyword>
<feature type="transmembrane region" description="Helical" evidence="2">
    <location>
        <begin position="414"/>
        <end position="435"/>
    </location>
</feature>
<evidence type="ECO:0000256" key="2">
    <source>
        <dbReference type="SAM" id="Phobius"/>
    </source>
</evidence>
<proteinExistence type="predicted"/>
<dbReference type="EMBL" id="JBEPMJ010000007">
    <property type="protein sequence ID" value="MET3750008.1"/>
    <property type="molecule type" value="Genomic_DNA"/>
</dbReference>
<dbReference type="RefSeq" id="WP_257464383.1">
    <property type="nucleotide sequence ID" value="NZ_BAABXP010000008.1"/>
</dbReference>
<feature type="region of interest" description="Disordered" evidence="1">
    <location>
        <begin position="56"/>
        <end position="106"/>
    </location>
</feature>
<dbReference type="Proteomes" id="UP001549106">
    <property type="component" value="Unassembled WGS sequence"/>
</dbReference>
<sequence>MKRNIRKTAILLSAVILGEILCLQGNSDIWVTQTGILAGTGSRIVHGAELFADGTERTGAEQSADTDEPEITVAPVPTDVPEPGVSPSPEPSVTPEPSVIPDPTPGPGMSMNIENLNIYTNGQEDLFGDGSVPEDTGGDVSGGYSGGGEMSAEQKEELIRQPRLLLESFNLSEKALNAGDQADMELVFKNRSSSQGIYNLKVSFSTESPSIQFEKKSFYFSGVNPGADITINSKVSITKDAKDGPVLVTVSFEYEDVKGKAATGTESIEIRVAQPVTAVLDCEGIPATVYSTDTIDLAVRVQNLSRTGIYNVRVDLEGQGMFPKEEIFVGNMDAGTMAEGTMSIYVGTRTMKAAGQDEGTDESEMYGKVSGKLTLSYEDLQGNIYQETSEYQTQINKPEIQSLKIETPKKANSWWYSVFVVAGAGMLLIIIGLVIRNRRQKMLLEEARREAAGEHK</sequence>
<evidence type="ECO:0000256" key="1">
    <source>
        <dbReference type="SAM" id="MobiDB-lite"/>
    </source>
</evidence>
<dbReference type="PANTHER" id="PTHR35902">
    <property type="entry name" value="S-LAYER DOMAIN-LIKE PROTEIN-RELATED"/>
    <property type="match status" value="1"/>
</dbReference>
<name>A0ABV2M0L4_9FIRM</name>
<evidence type="ECO:0000313" key="4">
    <source>
        <dbReference type="Proteomes" id="UP001549106"/>
    </source>
</evidence>
<organism evidence="3 4">
    <name type="scientific">Blautia caecimuris</name>
    <dbReference type="NCBI Taxonomy" id="1796615"/>
    <lineage>
        <taxon>Bacteria</taxon>
        <taxon>Bacillati</taxon>
        <taxon>Bacillota</taxon>
        <taxon>Clostridia</taxon>
        <taxon>Lachnospirales</taxon>
        <taxon>Lachnospiraceae</taxon>
        <taxon>Blautia</taxon>
    </lineage>
</organism>
<keyword evidence="4" id="KW-1185">Reference proteome</keyword>
<evidence type="ECO:0000313" key="3">
    <source>
        <dbReference type="EMBL" id="MET3750008.1"/>
    </source>
</evidence>
<protein>
    <recommendedName>
        <fullName evidence="5">CARDB domain-containing protein</fullName>
    </recommendedName>
</protein>
<keyword evidence="2" id="KW-0472">Membrane</keyword>
<keyword evidence="2" id="KW-0812">Transmembrane</keyword>
<feature type="compositionally biased region" description="Pro residues" evidence="1">
    <location>
        <begin position="78"/>
        <end position="106"/>
    </location>
</feature>
<evidence type="ECO:0008006" key="5">
    <source>
        <dbReference type="Google" id="ProtNLM"/>
    </source>
</evidence>